<dbReference type="AlphaFoldDB" id="A0A4Q6XZQ6"/>
<dbReference type="Proteomes" id="UP000292085">
    <property type="component" value="Unassembled WGS sequence"/>
</dbReference>
<dbReference type="RefSeq" id="WP_130155372.1">
    <property type="nucleotide sequence ID" value="NZ_SGIS01000004.1"/>
</dbReference>
<protein>
    <submittedName>
        <fullName evidence="1">HprK-related kinase A</fullName>
    </submittedName>
</protein>
<dbReference type="NCBIfam" id="TIGR04352">
    <property type="entry name" value="HprK_rel_A"/>
    <property type="match status" value="1"/>
</dbReference>
<dbReference type="EMBL" id="SGIS01000004">
    <property type="protein sequence ID" value="RZF65795.1"/>
    <property type="molecule type" value="Genomic_DNA"/>
</dbReference>
<comment type="caution">
    <text evidence="1">The sequence shown here is derived from an EMBL/GenBank/DDBJ whole genome shotgun (WGS) entry which is preliminary data.</text>
</comment>
<dbReference type="InterPro" id="IPR025662">
    <property type="entry name" value="Sigma_54_int_dom_ATP-bd_1"/>
</dbReference>
<organism evidence="1 2">
    <name type="scientific">Sphingomonas populi</name>
    <dbReference type="NCBI Taxonomy" id="2484750"/>
    <lineage>
        <taxon>Bacteria</taxon>
        <taxon>Pseudomonadati</taxon>
        <taxon>Pseudomonadota</taxon>
        <taxon>Alphaproteobacteria</taxon>
        <taxon>Sphingomonadales</taxon>
        <taxon>Sphingomonadaceae</taxon>
        <taxon>Sphingomonas</taxon>
    </lineage>
</organism>
<reference evidence="1 2" key="1">
    <citation type="submission" date="2019-02" db="EMBL/GenBank/DDBJ databases">
        <authorList>
            <person name="Li Y."/>
        </authorList>
    </citation>
    <scope>NUCLEOTIDE SEQUENCE [LARGE SCALE GENOMIC DNA]</scope>
    <source>
        <strain evidence="1 2">3-7</strain>
    </source>
</reference>
<dbReference type="Gene3D" id="3.40.50.300">
    <property type="entry name" value="P-loop containing nucleotide triphosphate hydrolases"/>
    <property type="match status" value="1"/>
</dbReference>
<gene>
    <name evidence="1" type="ORF">EWE75_03835</name>
</gene>
<sequence length="286" mass="30913">MKHVFSVRIGPVGFRVGSDWRAPIRQLAALYAGYPQPEDGVPDFTVRLFAQRPWRRVIRPAVMIGGDFMIPDAAPLPLAQGLLAAEMAMNLQMALGQRRYLLLHASAVERDGRVLLMTGESGSGKSTLAALLSQRGWRLMGDEFALIDPVTGLAHAFPRLVSLKNAAIAVAEAAMPQARFGPLLEGTPKGAIRHLVPDAAAVAAMDMPGKPALLLFPRFGFAPDIRDVAPGEVFMRLTQASTNYVAMGERGFDALTRLVLSIPAQAIDYPDTKHALAQVEALWEAL</sequence>
<proteinExistence type="predicted"/>
<name>A0A4Q6XZQ6_9SPHN</name>
<dbReference type="SUPFAM" id="SSF53795">
    <property type="entry name" value="PEP carboxykinase-like"/>
    <property type="match status" value="1"/>
</dbReference>
<dbReference type="PROSITE" id="PS00675">
    <property type="entry name" value="SIGMA54_INTERACT_1"/>
    <property type="match status" value="1"/>
</dbReference>
<keyword evidence="2" id="KW-1185">Reference proteome</keyword>
<keyword evidence="1" id="KW-0808">Transferase</keyword>
<dbReference type="GO" id="GO:0016301">
    <property type="term" value="F:kinase activity"/>
    <property type="evidence" value="ECO:0007669"/>
    <property type="project" value="UniProtKB-KW"/>
</dbReference>
<evidence type="ECO:0000313" key="2">
    <source>
        <dbReference type="Proteomes" id="UP000292085"/>
    </source>
</evidence>
<accession>A0A4Q6XZQ6</accession>
<evidence type="ECO:0000313" key="1">
    <source>
        <dbReference type="EMBL" id="RZF65795.1"/>
    </source>
</evidence>
<dbReference type="OrthoDB" id="4544211at2"/>
<keyword evidence="1" id="KW-0418">Kinase</keyword>
<dbReference type="InterPro" id="IPR027600">
    <property type="entry name" value="HprK-rel_A"/>
</dbReference>
<dbReference type="InterPro" id="IPR027417">
    <property type="entry name" value="P-loop_NTPase"/>
</dbReference>